<proteinExistence type="predicted"/>
<dbReference type="Proteomes" id="UP000319411">
    <property type="component" value="Plasmid unnamed1"/>
</dbReference>
<keyword evidence="2" id="KW-0614">Plasmid</keyword>
<feature type="region of interest" description="Disordered" evidence="1">
    <location>
        <begin position="69"/>
        <end position="89"/>
    </location>
</feature>
<reference evidence="2 3" key="1">
    <citation type="submission" date="2018-10" db="EMBL/GenBank/DDBJ databases">
        <title>Genome Sequencing of Pantoea dispersa DSM 32899.</title>
        <authorList>
            <person name="Nawrath M."/>
            <person name="Ottenheim C."/>
            <person name="Wilm A."/>
            <person name="Zimmermann W."/>
            <person name="Wu J.C."/>
        </authorList>
    </citation>
    <scope>NUCLEOTIDE SEQUENCE [LARGE SCALE GENOMIC DNA]</scope>
    <source>
        <strain evidence="2 3">DSM 32899</strain>
        <plasmid evidence="2 3">unnamed1</plasmid>
    </source>
</reference>
<dbReference type="AlphaFoldDB" id="A0A518XHV5"/>
<dbReference type="EMBL" id="CP032703">
    <property type="protein sequence ID" value="QDY43785.1"/>
    <property type="molecule type" value="Genomic_DNA"/>
</dbReference>
<keyword evidence="3" id="KW-1185">Reference proteome</keyword>
<evidence type="ECO:0000313" key="3">
    <source>
        <dbReference type="Proteomes" id="UP000319411"/>
    </source>
</evidence>
<gene>
    <name evidence="2" type="ORF">D8B20_17775</name>
</gene>
<evidence type="ECO:0000256" key="1">
    <source>
        <dbReference type="SAM" id="MobiDB-lite"/>
    </source>
</evidence>
<dbReference type="RefSeq" id="WP_145890765.1">
    <property type="nucleotide sequence ID" value="NZ_CP032703.1"/>
</dbReference>
<organism evidence="2 3">
    <name type="scientific">Candidatus Pantoea soli</name>
    <dbReference type="NCBI Taxonomy" id="3098669"/>
    <lineage>
        <taxon>Bacteria</taxon>
        <taxon>Pseudomonadati</taxon>
        <taxon>Pseudomonadota</taxon>
        <taxon>Gammaproteobacteria</taxon>
        <taxon>Enterobacterales</taxon>
        <taxon>Erwiniaceae</taxon>
        <taxon>Pantoea</taxon>
    </lineage>
</organism>
<protein>
    <submittedName>
        <fullName evidence="2">Uncharacterized protein</fullName>
    </submittedName>
</protein>
<geneLocation type="plasmid" evidence="2 3">
    <name>unnamed1</name>
</geneLocation>
<sequence>MSGSHTETLKDYIIGEAVAELLKLHASLTTRLLLAHLSKMAAVERDIEKSQAIQLALKEISASQAAYAGDLTPSAPPSVAVPDSTNKTH</sequence>
<dbReference type="KEGG" id="pdis:D8B20_17775"/>
<accession>A0A518XHV5</accession>
<name>A0A518XHV5_9GAMM</name>
<evidence type="ECO:0000313" key="2">
    <source>
        <dbReference type="EMBL" id="QDY43785.1"/>
    </source>
</evidence>